<organism evidence="1">
    <name type="scientific">Aegilops tauschii</name>
    <name type="common">Tausch's goatgrass</name>
    <name type="synonym">Aegilops squarrosa</name>
    <dbReference type="NCBI Taxonomy" id="37682"/>
    <lineage>
        <taxon>Eukaryota</taxon>
        <taxon>Viridiplantae</taxon>
        <taxon>Streptophyta</taxon>
        <taxon>Embryophyta</taxon>
        <taxon>Tracheophyta</taxon>
        <taxon>Spermatophyta</taxon>
        <taxon>Magnoliopsida</taxon>
        <taxon>Liliopsida</taxon>
        <taxon>Poales</taxon>
        <taxon>Poaceae</taxon>
        <taxon>BOP clade</taxon>
        <taxon>Pooideae</taxon>
        <taxon>Triticodae</taxon>
        <taxon>Triticeae</taxon>
        <taxon>Triticinae</taxon>
        <taxon>Aegilops</taxon>
    </lineage>
</organism>
<sequence>MATVSGSSPAPLLTNHRLTIPLGDLQLGEVSNCSLRRSRPAVQDVLKRICKDVISARLDYVKVVAEK</sequence>
<proteinExistence type="predicted"/>
<accession>R7W161</accession>
<evidence type="ECO:0000313" key="1">
    <source>
        <dbReference type="EnsemblPlants" id="EMT02840"/>
    </source>
</evidence>
<reference evidence="1" key="1">
    <citation type="submission" date="2015-06" db="UniProtKB">
        <authorList>
            <consortium name="EnsemblPlants"/>
        </authorList>
    </citation>
    <scope>IDENTIFICATION</scope>
</reference>
<dbReference type="EnsemblPlants" id="EMT02840">
    <property type="protein sequence ID" value="EMT02840"/>
    <property type="gene ID" value="F775_25095"/>
</dbReference>
<name>R7W161_AEGTA</name>
<dbReference type="AlphaFoldDB" id="R7W161"/>
<protein>
    <submittedName>
        <fullName evidence="1">Uncharacterized protein</fullName>
    </submittedName>
</protein>